<comment type="caution">
    <text evidence="3">The sequence shown here is derived from an EMBL/GenBank/DDBJ whole genome shotgun (WGS) entry which is preliminary data.</text>
</comment>
<dbReference type="PANTHER" id="PTHR34818:SF1">
    <property type="entry name" value="PROTEIN BLI-3"/>
    <property type="match status" value="1"/>
</dbReference>
<organism evidence="3 4">
    <name type="scientific">Cordyceps fumosorosea (strain ARSEF 2679)</name>
    <name type="common">Isaria fumosorosea</name>
    <dbReference type="NCBI Taxonomy" id="1081104"/>
    <lineage>
        <taxon>Eukaryota</taxon>
        <taxon>Fungi</taxon>
        <taxon>Dikarya</taxon>
        <taxon>Ascomycota</taxon>
        <taxon>Pezizomycotina</taxon>
        <taxon>Sordariomycetes</taxon>
        <taxon>Hypocreomycetidae</taxon>
        <taxon>Hypocreales</taxon>
        <taxon>Cordycipitaceae</taxon>
        <taxon>Cordyceps</taxon>
    </lineage>
</organism>
<dbReference type="STRING" id="1081104.A0A162N0P0"/>
<protein>
    <submittedName>
        <fullName evidence="3">Protein bli-3</fullName>
    </submittedName>
</protein>
<dbReference type="EMBL" id="AZHB01000001">
    <property type="protein sequence ID" value="OAA73639.1"/>
    <property type="molecule type" value="Genomic_DNA"/>
</dbReference>
<dbReference type="InterPro" id="IPR052917">
    <property type="entry name" value="Stress-Dev_Protein"/>
</dbReference>
<proteinExistence type="predicted"/>
<dbReference type="GeneID" id="30016832"/>
<dbReference type="OrthoDB" id="434253at2759"/>
<name>A0A162N0P0_CORFA</name>
<dbReference type="InterPro" id="IPR038725">
    <property type="entry name" value="YdaG_split_barrel_FMN-bd"/>
</dbReference>
<dbReference type="PANTHER" id="PTHR34818">
    <property type="entry name" value="PROTEIN BLI-3"/>
    <property type="match status" value="1"/>
</dbReference>
<accession>A0A162N0P0</accession>
<dbReference type="AlphaFoldDB" id="A0A162N0P0"/>
<feature type="domain" description="General stress protein FMN-binding split barrel" evidence="2">
    <location>
        <begin position="30"/>
        <end position="186"/>
    </location>
</feature>
<dbReference type="RefSeq" id="XP_018708597.1">
    <property type="nucleotide sequence ID" value="XM_018844147.1"/>
</dbReference>
<evidence type="ECO:0000313" key="3">
    <source>
        <dbReference type="EMBL" id="OAA73639.1"/>
    </source>
</evidence>
<gene>
    <name evidence="3" type="ORF">ISF_00540</name>
</gene>
<evidence type="ECO:0000259" key="2">
    <source>
        <dbReference type="Pfam" id="PF16242"/>
    </source>
</evidence>
<evidence type="ECO:0000256" key="1">
    <source>
        <dbReference type="SAM" id="MobiDB-lite"/>
    </source>
</evidence>
<dbReference type="Proteomes" id="UP000076744">
    <property type="component" value="Unassembled WGS sequence"/>
</dbReference>
<dbReference type="Pfam" id="PF16242">
    <property type="entry name" value="Pyrid_ox_like"/>
    <property type="match status" value="1"/>
</dbReference>
<feature type="region of interest" description="Disordered" evidence="1">
    <location>
        <begin position="1"/>
        <end position="25"/>
    </location>
</feature>
<dbReference type="SUPFAM" id="SSF50475">
    <property type="entry name" value="FMN-binding split barrel"/>
    <property type="match status" value="1"/>
</dbReference>
<dbReference type="Gene3D" id="2.30.110.10">
    <property type="entry name" value="Electron Transport, Fmn-binding Protein, Chain A"/>
    <property type="match status" value="1"/>
</dbReference>
<dbReference type="InterPro" id="IPR012349">
    <property type="entry name" value="Split_barrel_FMN-bd"/>
</dbReference>
<keyword evidence="4" id="KW-1185">Reference proteome</keyword>
<reference evidence="3 4" key="1">
    <citation type="journal article" date="2016" name="Genome Biol. Evol.">
        <title>Divergent and convergent evolution of fungal pathogenicity.</title>
        <authorList>
            <person name="Shang Y."/>
            <person name="Xiao G."/>
            <person name="Zheng P."/>
            <person name="Cen K."/>
            <person name="Zhan S."/>
            <person name="Wang C."/>
        </authorList>
    </citation>
    <scope>NUCLEOTIDE SEQUENCE [LARGE SCALE GENOMIC DNA]</scope>
    <source>
        <strain evidence="3 4">ARSEF 2679</strain>
    </source>
</reference>
<evidence type="ECO:0000313" key="4">
    <source>
        <dbReference type="Proteomes" id="UP000076744"/>
    </source>
</evidence>
<sequence length="211" mass="22022">MSFSNTSTGDAPADPYTKANAATDVDGPEKIQDLASFLATSKYGMLTTRQAGSSRLVSRGMAIAGSADDKNGGLDLVFSINTESGKTDDIAADPEVNVSVLDADGSWASVAGHAAVVTDRVEVKKYYSPLLKAWLGDLGDGVHDGSENDPRIGLIKLTAETATHSVAQNGAIKTALKVTAAAVQGKPAQVNSLRHISEDEIKAWRALHGKE</sequence>